<dbReference type="InterPro" id="IPR027443">
    <property type="entry name" value="IPNS-like_sf"/>
</dbReference>
<dbReference type="PROSITE" id="PS51471">
    <property type="entry name" value="FE2OG_OXY"/>
    <property type="match status" value="1"/>
</dbReference>
<keyword evidence="2" id="KW-0045">Antibiotic biosynthesis</keyword>
<name>A0A3G4YJL5_9ACTN</name>
<dbReference type="EMBL" id="MH924838">
    <property type="protein sequence ID" value="AYV61422.1"/>
    <property type="molecule type" value="Genomic_DNA"/>
</dbReference>
<dbReference type="InterPro" id="IPR026992">
    <property type="entry name" value="DIOX_N"/>
</dbReference>
<evidence type="ECO:0000256" key="3">
    <source>
        <dbReference type="RuleBase" id="RU003682"/>
    </source>
</evidence>
<organism evidence="5">
    <name type="scientific">Streptomyces albus subsp. chlorinus</name>
    <dbReference type="NCBI Taxonomy" id="337066"/>
    <lineage>
        <taxon>Bacteria</taxon>
        <taxon>Bacillati</taxon>
        <taxon>Actinomycetota</taxon>
        <taxon>Actinomycetes</taxon>
        <taxon>Kitasatosporales</taxon>
        <taxon>Streptomycetaceae</taxon>
        <taxon>Streptomyces</taxon>
    </lineage>
</organism>
<dbReference type="PANTHER" id="PTHR47990">
    <property type="entry name" value="2-OXOGLUTARATE (2OG) AND FE(II)-DEPENDENT OXYGENASE SUPERFAMILY PROTEIN-RELATED"/>
    <property type="match status" value="1"/>
</dbReference>
<feature type="domain" description="Fe2OG dioxygenase" evidence="4">
    <location>
        <begin position="183"/>
        <end position="293"/>
    </location>
</feature>
<dbReference type="SUPFAM" id="SSF51197">
    <property type="entry name" value="Clavaminate synthase-like"/>
    <property type="match status" value="1"/>
</dbReference>
<keyword evidence="3" id="KW-0408">Iron</keyword>
<evidence type="ECO:0000256" key="2">
    <source>
        <dbReference type="ARBA" id="ARBA00023194"/>
    </source>
</evidence>
<evidence type="ECO:0000259" key="4">
    <source>
        <dbReference type="PROSITE" id="PS51471"/>
    </source>
</evidence>
<dbReference type="InterPro" id="IPR044861">
    <property type="entry name" value="IPNS-like_FE2OG_OXY"/>
</dbReference>
<dbReference type="Gene3D" id="2.60.120.330">
    <property type="entry name" value="B-lactam Antibiotic, Isopenicillin N Synthase, Chain"/>
    <property type="match status" value="1"/>
</dbReference>
<dbReference type="PRINTS" id="PR00682">
    <property type="entry name" value="IPNSYNTHASE"/>
</dbReference>
<comment type="similarity">
    <text evidence="3">Belongs to the iron/ascorbate-dependent oxidoreductase family.</text>
</comment>
<comment type="pathway">
    <text evidence="1">Antibiotic biosynthesis.</text>
</comment>
<keyword evidence="3" id="KW-0560">Oxidoreductase</keyword>
<gene>
    <name evidence="5" type="primary">nybU</name>
</gene>
<dbReference type="AlphaFoldDB" id="A0A3G4YJL5"/>
<dbReference type="InterPro" id="IPR050231">
    <property type="entry name" value="Iron_ascorbate_oxido_reductase"/>
</dbReference>
<reference evidence="5" key="1">
    <citation type="journal article" date="2018" name="Mar. Drugs">
        <title>Heterologous Expression of the Nybomycin Gene Cluster from the Marine Strain Streptomyces albus subsp. chlorinus NRRL B-24108.</title>
        <authorList>
            <person name="Rodriguez Estevez M."/>
            <person name="Myronovskyi M."/>
            <person name="Gummerlich N."/>
            <person name="Nadmid S."/>
            <person name="Luzhetskyy A."/>
        </authorList>
    </citation>
    <scope>NUCLEOTIDE SEQUENCE</scope>
    <source>
        <strain evidence="5">LW030448</strain>
    </source>
</reference>
<dbReference type="GO" id="GO:0017000">
    <property type="term" value="P:antibiotic biosynthetic process"/>
    <property type="evidence" value="ECO:0007669"/>
    <property type="project" value="UniProtKB-KW"/>
</dbReference>
<dbReference type="RefSeq" id="WP_173873847.1">
    <property type="nucleotide sequence ID" value="NZ_CP191151.1"/>
</dbReference>
<sequence>MDNAQLPPTAAEGFVPVIDLSAKDTAPGRAAIATAIDQACTSSGFFVIVGHGVPEDLIGRMFTTTKAFFTLPDEEKDLVAHRPGVSGYRRTGGTTALSLDQETPPDLCEAFSAHVTGELSDSERGRLGDQWATWTLANIWPERPAGFREVWQEYMAVISDLAADLMRLFALALDLKEDFFDDKFDHHGSSVAVNYYPPQHTPPLPGQWRRGPHTDFGSLTILYQEDDRGGLQVLQGEDTWRDVAAIPGSFVVNIGDLMALWTGGRWVSTMHRVVNPPHGDTTSRLTIPFFYLPNHDATIEPLRPCPDAAGGPVGSRRTDLTSVIAGEWMSRKIQKMFAGTP</sequence>
<dbReference type="GO" id="GO:0016491">
    <property type="term" value="F:oxidoreductase activity"/>
    <property type="evidence" value="ECO:0007669"/>
    <property type="project" value="UniProtKB-KW"/>
</dbReference>
<protein>
    <submittedName>
        <fullName evidence="5">Isopenicillin N synthase family oxygenase</fullName>
    </submittedName>
</protein>
<dbReference type="GO" id="GO:0046872">
    <property type="term" value="F:metal ion binding"/>
    <property type="evidence" value="ECO:0007669"/>
    <property type="project" value="UniProtKB-KW"/>
</dbReference>
<proteinExistence type="inferred from homology"/>
<dbReference type="InterPro" id="IPR005123">
    <property type="entry name" value="Oxoglu/Fe-dep_dioxygenase_dom"/>
</dbReference>
<dbReference type="Pfam" id="PF03171">
    <property type="entry name" value="2OG-FeII_Oxy"/>
    <property type="match status" value="1"/>
</dbReference>
<evidence type="ECO:0000256" key="1">
    <source>
        <dbReference type="ARBA" id="ARBA00004792"/>
    </source>
</evidence>
<evidence type="ECO:0000313" key="5">
    <source>
        <dbReference type="EMBL" id="AYV61422.1"/>
    </source>
</evidence>
<keyword evidence="3" id="KW-0479">Metal-binding</keyword>
<accession>A0A3G4YJL5</accession>
<dbReference type="Pfam" id="PF14226">
    <property type="entry name" value="DIOX_N"/>
    <property type="match status" value="1"/>
</dbReference>